<proteinExistence type="predicted"/>
<dbReference type="OrthoDB" id="9998432at2"/>
<keyword evidence="2" id="KW-1185">Reference proteome</keyword>
<organism evidence="1 2">
    <name type="scientific">Silicimonas algicola</name>
    <dbReference type="NCBI Taxonomy" id="1826607"/>
    <lineage>
        <taxon>Bacteria</taxon>
        <taxon>Pseudomonadati</taxon>
        <taxon>Pseudomonadota</taxon>
        <taxon>Alphaproteobacteria</taxon>
        <taxon>Rhodobacterales</taxon>
        <taxon>Paracoccaceae</taxon>
    </lineage>
</organism>
<evidence type="ECO:0000313" key="1">
    <source>
        <dbReference type="EMBL" id="PWK57165.1"/>
    </source>
</evidence>
<dbReference type="Proteomes" id="UP000245390">
    <property type="component" value="Unassembled WGS sequence"/>
</dbReference>
<sequence length="71" mass="7878">MMATSIYPGWFASREGLDGRQRTEAAVDLPREAEETRERLAFVLDLADRHPGAFTSDEGLGAAMLYFSGRL</sequence>
<evidence type="ECO:0000313" key="2">
    <source>
        <dbReference type="Proteomes" id="UP000245390"/>
    </source>
</evidence>
<accession>A0A316GAC8</accession>
<dbReference type="AlphaFoldDB" id="A0A316GAC8"/>
<protein>
    <submittedName>
        <fullName evidence="1">Uncharacterized protein</fullName>
    </submittedName>
</protein>
<dbReference type="EMBL" id="QGGV01000003">
    <property type="protein sequence ID" value="PWK57165.1"/>
    <property type="molecule type" value="Genomic_DNA"/>
</dbReference>
<reference evidence="1 2" key="1">
    <citation type="submission" date="2018-05" db="EMBL/GenBank/DDBJ databases">
        <title>Genomic Encyclopedia of Type Strains, Phase IV (KMG-IV): sequencing the most valuable type-strain genomes for metagenomic binning, comparative biology and taxonomic classification.</title>
        <authorList>
            <person name="Goeker M."/>
        </authorList>
    </citation>
    <scope>NUCLEOTIDE SEQUENCE [LARGE SCALE GENOMIC DNA]</scope>
    <source>
        <strain evidence="1 2">DSM 103371</strain>
    </source>
</reference>
<name>A0A316GAC8_9RHOB</name>
<dbReference type="KEGG" id="salo:EF888_10225"/>
<dbReference type="RefSeq" id="WP_109758906.1">
    <property type="nucleotide sequence ID" value="NZ_CP034588.1"/>
</dbReference>
<gene>
    <name evidence="1" type="ORF">C8D95_103404</name>
</gene>
<comment type="caution">
    <text evidence="1">The sequence shown here is derived from an EMBL/GenBank/DDBJ whole genome shotgun (WGS) entry which is preliminary data.</text>
</comment>